<feature type="transmembrane region" description="Helical" evidence="10">
    <location>
        <begin position="652"/>
        <end position="674"/>
    </location>
</feature>
<keyword evidence="4" id="KW-0297">G-protein coupled receptor</keyword>
<keyword evidence="11" id="KW-0732">Signal</keyword>
<dbReference type="GO" id="GO:0007214">
    <property type="term" value="P:gamma-aminobutyric acid signaling pathway"/>
    <property type="evidence" value="ECO:0007669"/>
    <property type="project" value="TreeGrafter"/>
</dbReference>
<accession>A0A147BN21</accession>
<dbReference type="EMBL" id="GEGO01003217">
    <property type="protein sequence ID" value="JAR92187.1"/>
    <property type="molecule type" value="Transcribed_RNA"/>
</dbReference>
<evidence type="ECO:0000256" key="10">
    <source>
        <dbReference type="SAM" id="Phobius"/>
    </source>
</evidence>
<evidence type="ECO:0000256" key="2">
    <source>
        <dbReference type="ARBA" id="ARBA00022692"/>
    </source>
</evidence>
<name>A0A147BN21_IXORI</name>
<dbReference type="InterPro" id="IPR002456">
    <property type="entry name" value="GPCR_3_GABA_rcpt_B1"/>
</dbReference>
<comment type="subcellular location">
    <subcellularLocation>
        <location evidence="1">Membrane</location>
        <topology evidence="1">Multi-pass membrane protein</topology>
    </subcellularLocation>
</comment>
<feature type="coiled-coil region" evidence="9">
    <location>
        <begin position="764"/>
        <end position="805"/>
    </location>
</feature>
<dbReference type="InterPro" id="IPR017978">
    <property type="entry name" value="GPCR_3_C"/>
</dbReference>
<dbReference type="FunFam" id="3.40.50.2300:FF:000056">
    <property type="entry name" value="Gamma-aminobutyric acid type B receptor subunit 1"/>
    <property type="match status" value="1"/>
</dbReference>
<keyword evidence="3 10" id="KW-1133">Transmembrane helix</keyword>
<evidence type="ECO:0000256" key="3">
    <source>
        <dbReference type="ARBA" id="ARBA00022989"/>
    </source>
</evidence>
<evidence type="ECO:0000259" key="12">
    <source>
        <dbReference type="PROSITE" id="PS50259"/>
    </source>
</evidence>
<evidence type="ECO:0000256" key="5">
    <source>
        <dbReference type="ARBA" id="ARBA00023136"/>
    </source>
</evidence>
<dbReference type="GO" id="GO:0038039">
    <property type="term" value="C:G protein-coupled receptor heterodimeric complex"/>
    <property type="evidence" value="ECO:0007669"/>
    <property type="project" value="TreeGrafter"/>
</dbReference>
<keyword evidence="8" id="KW-0807">Transducer</keyword>
<dbReference type="PANTHER" id="PTHR10519:SF77">
    <property type="entry name" value="GAMMA-AMINOBUTYRIC ACID TYPE B RECEPTOR SUBUNIT 1"/>
    <property type="match status" value="1"/>
</dbReference>
<dbReference type="InterPro" id="IPR001828">
    <property type="entry name" value="ANF_lig-bd_rcpt"/>
</dbReference>
<feature type="transmembrane region" description="Helical" evidence="10">
    <location>
        <begin position="473"/>
        <end position="498"/>
    </location>
</feature>
<evidence type="ECO:0000256" key="7">
    <source>
        <dbReference type="ARBA" id="ARBA00023180"/>
    </source>
</evidence>
<dbReference type="CDD" id="cd06366">
    <property type="entry name" value="PBP1_GABAb_receptor"/>
    <property type="match status" value="1"/>
</dbReference>
<feature type="transmembrane region" description="Helical" evidence="10">
    <location>
        <begin position="592"/>
        <end position="615"/>
    </location>
</feature>
<keyword evidence="2 10" id="KW-0812">Transmembrane</keyword>
<dbReference type="PROSITE" id="PS50259">
    <property type="entry name" value="G_PROTEIN_RECEP_F3_4"/>
    <property type="match status" value="1"/>
</dbReference>
<evidence type="ECO:0000256" key="11">
    <source>
        <dbReference type="SAM" id="SignalP"/>
    </source>
</evidence>
<protein>
    <submittedName>
        <fullName evidence="13">Putative metabotropic gamma-aminobutyric acid receptor</fullName>
    </submittedName>
</protein>
<dbReference type="CDD" id="cd15291">
    <property type="entry name" value="7tmC_GABA-B-R1"/>
    <property type="match status" value="1"/>
</dbReference>
<evidence type="ECO:0000256" key="8">
    <source>
        <dbReference type="ARBA" id="ARBA00023224"/>
    </source>
</evidence>
<evidence type="ECO:0000256" key="9">
    <source>
        <dbReference type="SAM" id="Coils"/>
    </source>
</evidence>
<reference evidence="13" key="1">
    <citation type="journal article" date="2018" name="PLoS Negl. Trop. Dis.">
        <title>Sialome diversity of ticks revealed by RNAseq of single tick salivary glands.</title>
        <authorList>
            <person name="Perner J."/>
            <person name="Kropackova S."/>
            <person name="Kopacek P."/>
            <person name="Ribeiro J.M."/>
        </authorList>
    </citation>
    <scope>NUCLEOTIDE SEQUENCE</scope>
    <source>
        <strain evidence="13">Siblings of single egg batch collected in Ceske Budejovice</strain>
        <tissue evidence="13">Salivary glands</tissue>
    </source>
</reference>
<evidence type="ECO:0000256" key="4">
    <source>
        <dbReference type="ARBA" id="ARBA00023040"/>
    </source>
</evidence>
<dbReference type="SUPFAM" id="SSF53822">
    <property type="entry name" value="Periplasmic binding protein-like I"/>
    <property type="match status" value="1"/>
</dbReference>
<feature type="chain" id="PRO_5007542596" evidence="11">
    <location>
        <begin position="20"/>
        <end position="869"/>
    </location>
</feature>
<keyword evidence="7" id="KW-0325">Glycoprotein</keyword>
<feature type="transmembrane region" description="Helical" evidence="10">
    <location>
        <begin position="719"/>
        <end position="739"/>
    </location>
</feature>
<evidence type="ECO:0000256" key="1">
    <source>
        <dbReference type="ARBA" id="ARBA00004141"/>
    </source>
</evidence>
<sequence length="869" mass="97753">MNGMGTYALSMSVLLCTVAAPNGLVPLQPSSVDKVETAEASTLKSLYIAAVFPMKGHGGWLGGQGCLPAALMALEDVNKRSDLLIGYKLEIDWRDSQCNPGLAATVMYDLLYNDPQKLMLLGGCSIVCSTIAEAAKMWNLVVISYGSSSPALSNRKRFPTFFRTHPSATIHNPTRIKLFKKFQWSRIAIIQEAEEVFTSTGEDLESRCKEAEIEIVTRQSFLTDPTDAVKNLVRQDARIIVGMFYVAAARRVFCEAYKQNVFGKQYVWLLIGWYEDGWYTVQDKGHNCTTEQMKEALEGHFTTEALMLNQGNQETISGMSSQQFLERYELALAEQNGMNGYRPEGHQEAPLAYDAIWAIALALNKTINTLKEYSMSIEDFTYTNKKIADEIWSAMDATQFLGVSGFVAFSALGDRMSWTLVEQMIEGSYVKLGYYDIETDNLTIVNQEKWTDGKPPQDRTVIVRVHRNVSLSLFAGMCAVAFIGVVWAVGLLVFNWIFRHSRYIQLSHPMCNNIMLIGIILCLVCVCLLGLDGQFVSEFRYAHICQARSWLLTIGFTLSFGAMFSKIWRVHRITTMSKSESKGLSFQKVESWKLYGMVGAMVLIDAVILTAWQLVDPMKRELEIFPLENPEMSDEDIKIEPALEHCESKNHAIWLGVMYSYKGLLLIFGIFLAYETRSVKIKQLNDSRLVGMSIYNVVVLCLITAPVTLVIGSQQDATFAFVALAIIFCSFLSMALIFVPKIIELVRRPRERADVRSLMDTITSKEEEERHQRLLAENEDLKKQIAEKEEQIQLLNQKLQERQRMATVLPSSGERVRIALPPTYADGMLAPREQIAIDPVSDSGFVTGTSVARGSRLSHSDFEFSESYL</sequence>
<dbReference type="InterPro" id="IPR028082">
    <property type="entry name" value="Peripla_BP_I"/>
</dbReference>
<keyword evidence="9" id="KW-0175">Coiled coil</keyword>
<keyword evidence="6 13" id="KW-0675">Receptor</keyword>
<dbReference type="Gene3D" id="3.40.50.2300">
    <property type="match status" value="2"/>
</dbReference>
<dbReference type="Pfam" id="PF01094">
    <property type="entry name" value="ANF_receptor"/>
    <property type="match status" value="1"/>
</dbReference>
<evidence type="ECO:0000313" key="13">
    <source>
        <dbReference type="EMBL" id="JAR92187.1"/>
    </source>
</evidence>
<dbReference type="AlphaFoldDB" id="A0A147BN21"/>
<feature type="transmembrane region" description="Helical" evidence="10">
    <location>
        <begin position="694"/>
        <end position="713"/>
    </location>
</feature>
<dbReference type="PRINTS" id="PR01177">
    <property type="entry name" value="GABAB1RECPTR"/>
</dbReference>
<dbReference type="Pfam" id="PF00003">
    <property type="entry name" value="7tm_3"/>
    <property type="match status" value="1"/>
</dbReference>
<organism evidence="13">
    <name type="scientific">Ixodes ricinus</name>
    <name type="common">Common tick</name>
    <name type="synonym">Acarus ricinus</name>
    <dbReference type="NCBI Taxonomy" id="34613"/>
    <lineage>
        <taxon>Eukaryota</taxon>
        <taxon>Metazoa</taxon>
        <taxon>Ecdysozoa</taxon>
        <taxon>Arthropoda</taxon>
        <taxon>Chelicerata</taxon>
        <taxon>Arachnida</taxon>
        <taxon>Acari</taxon>
        <taxon>Parasitiformes</taxon>
        <taxon>Ixodida</taxon>
        <taxon>Ixodoidea</taxon>
        <taxon>Ixodidae</taxon>
        <taxon>Ixodinae</taxon>
        <taxon>Ixodes</taxon>
    </lineage>
</organism>
<feature type="transmembrane region" description="Helical" evidence="10">
    <location>
        <begin position="510"/>
        <end position="531"/>
    </location>
</feature>
<dbReference type="InterPro" id="IPR002455">
    <property type="entry name" value="GPCR3_GABA-B"/>
</dbReference>
<feature type="transmembrane region" description="Helical" evidence="10">
    <location>
        <begin position="551"/>
        <end position="571"/>
    </location>
</feature>
<keyword evidence="5 10" id="KW-0472">Membrane</keyword>
<dbReference type="GO" id="GO:0004965">
    <property type="term" value="F:G protein-coupled GABA receptor activity"/>
    <property type="evidence" value="ECO:0007669"/>
    <property type="project" value="InterPro"/>
</dbReference>
<dbReference type="PRINTS" id="PR01176">
    <property type="entry name" value="GABABRECEPTR"/>
</dbReference>
<dbReference type="PANTHER" id="PTHR10519">
    <property type="entry name" value="GABA-B RECEPTOR"/>
    <property type="match status" value="1"/>
</dbReference>
<feature type="signal peptide" evidence="11">
    <location>
        <begin position="1"/>
        <end position="19"/>
    </location>
</feature>
<proteinExistence type="predicted"/>
<feature type="domain" description="G-protein coupled receptors family 3 profile" evidence="12">
    <location>
        <begin position="544"/>
        <end position="761"/>
    </location>
</feature>
<evidence type="ECO:0000256" key="6">
    <source>
        <dbReference type="ARBA" id="ARBA00023170"/>
    </source>
</evidence>